<comment type="caution">
    <text evidence="4">The sequence shown here is derived from an EMBL/GenBank/DDBJ whole genome shotgun (WGS) entry which is preliminary data.</text>
</comment>
<dbReference type="GO" id="GO:0032259">
    <property type="term" value="P:methylation"/>
    <property type="evidence" value="ECO:0007669"/>
    <property type="project" value="UniProtKB-KW"/>
</dbReference>
<sequence>MEHIGIIHTPYKTKEECPIQPLYSLGSFGRVEVFREYELGLRDVETFSHIYLLYLFDRAGKIDLVRSTFLGDTPRGIYASRHPCRPNGIGFSIVRLVSRNENVLTVERPDMLDGTPLLDIKPYIPKYDCISKASEGWTAGQKWRQKPQGRE</sequence>
<dbReference type="Pfam" id="PF01980">
    <property type="entry name" value="TrmO_N"/>
    <property type="match status" value="1"/>
</dbReference>
<dbReference type="InterPro" id="IPR036414">
    <property type="entry name" value="YaeB_N_sf"/>
</dbReference>
<reference evidence="5" key="1">
    <citation type="submission" date="2017-10" db="EMBL/GenBank/DDBJ databases">
        <authorList>
            <person name="Gaisin V.A."/>
            <person name="Rysina M.S."/>
            <person name="Grouzdev D.S."/>
        </authorList>
    </citation>
    <scope>NUCLEOTIDE SEQUENCE [LARGE SCALE GENOMIC DNA]</scope>
    <source>
        <strain evidence="5">V1</strain>
    </source>
</reference>
<dbReference type="Proteomes" id="UP000246278">
    <property type="component" value="Unassembled WGS sequence"/>
</dbReference>
<evidence type="ECO:0000259" key="3">
    <source>
        <dbReference type="PROSITE" id="PS51668"/>
    </source>
</evidence>
<organism evidence="4 5">
    <name type="scientific">Prosthecochloris marina</name>
    <dbReference type="NCBI Taxonomy" id="2017681"/>
    <lineage>
        <taxon>Bacteria</taxon>
        <taxon>Pseudomonadati</taxon>
        <taxon>Chlorobiota</taxon>
        <taxon>Chlorobiia</taxon>
        <taxon>Chlorobiales</taxon>
        <taxon>Chlorobiaceae</taxon>
        <taxon>Prosthecochloris</taxon>
    </lineage>
</organism>
<evidence type="ECO:0000256" key="1">
    <source>
        <dbReference type="ARBA" id="ARBA00022691"/>
    </source>
</evidence>
<dbReference type="CDD" id="cd09281">
    <property type="entry name" value="UPF0066"/>
    <property type="match status" value="1"/>
</dbReference>
<dbReference type="PANTHER" id="PTHR12818">
    <property type="entry name" value="TRNA (ADENINE(37)-N6)-METHYLTRANSFERASE"/>
    <property type="match status" value="1"/>
</dbReference>
<keyword evidence="4" id="KW-0489">Methyltransferase</keyword>
<comment type="similarity">
    <text evidence="2">Belongs to the tRNA methyltransferase O family.</text>
</comment>
<dbReference type="SUPFAM" id="SSF118196">
    <property type="entry name" value="YaeB-like"/>
    <property type="match status" value="1"/>
</dbReference>
<dbReference type="EMBL" id="PDNZ01000005">
    <property type="protein sequence ID" value="PWW81800.1"/>
    <property type="molecule type" value="Genomic_DNA"/>
</dbReference>
<dbReference type="AlphaFoldDB" id="A0A317T6B4"/>
<dbReference type="Gene3D" id="2.40.30.70">
    <property type="entry name" value="YaeB-like"/>
    <property type="match status" value="1"/>
</dbReference>
<evidence type="ECO:0000313" key="5">
    <source>
        <dbReference type="Proteomes" id="UP000246278"/>
    </source>
</evidence>
<dbReference type="NCBIfam" id="TIGR00104">
    <property type="entry name" value="tRNA_TsaA"/>
    <property type="match status" value="1"/>
</dbReference>
<evidence type="ECO:0000256" key="2">
    <source>
        <dbReference type="ARBA" id="ARBA00033753"/>
    </source>
</evidence>
<proteinExistence type="inferred from homology"/>
<dbReference type="PANTHER" id="PTHR12818:SF0">
    <property type="entry name" value="TRNA (ADENINE(37)-N6)-METHYLTRANSFERASE"/>
    <property type="match status" value="1"/>
</dbReference>
<dbReference type="RefSeq" id="WP_110023447.1">
    <property type="nucleotide sequence ID" value="NZ_PDNZ01000005.1"/>
</dbReference>
<evidence type="ECO:0000313" key="4">
    <source>
        <dbReference type="EMBL" id="PWW81800.1"/>
    </source>
</evidence>
<accession>A0A317T6B4</accession>
<protein>
    <submittedName>
        <fullName evidence="4">tRNA (N6-threonylcarbamoyladenosine(37)-N6)-methyltransferase TrmO</fullName>
    </submittedName>
</protein>
<keyword evidence="5" id="KW-1185">Reference proteome</keyword>
<dbReference type="InterPro" id="IPR040372">
    <property type="entry name" value="YaeB-like"/>
</dbReference>
<dbReference type="PROSITE" id="PS51668">
    <property type="entry name" value="TSAA_2"/>
    <property type="match status" value="1"/>
</dbReference>
<gene>
    <name evidence="4" type="primary">tsaA</name>
    <name evidence="4" type="ORF">CR164_08235</name>
</gene>
<dbReference type="OrthoDB" id="9804309at2"/>
<feature type="domain" description="TsaA-like" evidence="3">
    <location>
        <begin position="1"/>
        <end position="132"/>
    </location>
</feature>
<dbReference type="InterPro" id="IPR036413">
    <property type="entry name" value="YaeB-like_sf"/>
</dbReference>
<dbReference type="InterPro" id="IPR023370">
    <property type="entry name" value="TrmO-like_N"/>
</dbReference>
<name>A0A317T6B4_9CHLB</name>
<dbReference type="GO" id="GO:0008168">
    <property type="term" value="F:methyltransferase activity"/>
    <property type="evidence" value="ECO:0007669"/>
    <property type="project" value="UniProtKB-KW"/>
</dbReference>
<keyword evidence="1" id="KW-0949">S-adenosyl-L-methionine</keyword>
<keyword evidence="4" id="KW-0808">Transferase</keyword>